<gene>
    <name evidence="3" type="ORF">LTT95_13570</name>
</gene>
<evidence type="ECO:0000313" key="3">
    <source>
        <dbReference type="EMBL" id="MCD9097968.1"/>
    </source>
</evidence>
<dbReference type="RefSeq" id="WP_232137109.1">
    <property type="nucleotide sequence ID" value="NZ_CP089507.1"/>
</dbReference>
<dbReference type="Proteomes" id="UP001430360">
    <property type="component" value="Unassembled WGS sequence"/>
</dbReference>
<keyword evidence="4" id="KW-1185">Reference proteome</keyword>
<evidence type="ECO:0008006" key="5">
    <source>
        <dbReference type="Google" id="ProtNLM"/>
    </source>
</evidence>
<evidence type="ECO:0000256" key="2">
    <source>
        <dbReference type="SAM" id="SignalP"/>
    </source>
</evidence>
<evidence type="ECO:0000256" key="1">
    <source>
        <dbReference type="SAM" id="MobiDB-lite"/>
    </source>
</evidence>
<reference evidence="3" key="1">
    <citation type="submission" date="2021-12" db="EMBL/GenBank/DDBJ databases">
        <authorList>
            <person name="Ulrich A."/>
        </authorList>
    </citation>
    <scope>NUCLEOTIDE SEQUENCE</scope>
    <source>
        <strain evidence="3">A1P009</strain>
    </source>
</reference>
<reference evidence="3" key="2">
    <citation type="journal article" date="2022" name="Syst. Appl. Microbiol.">
        <title>Physiological and genomic characterisation of Luteimonas fraxinea sp. nov., a bacterial species associated with trees tolerant to ash dieback.</title>
        <authorList>
            <person name="Ulrich K."/>
            <person name="Becker R."/>
            <person name="Behrendt U."/>
            <person name="Kube M."/>
            <person name="Schneck V."/>
            <person name="Ulrich A."/>
        </authorList>
    </citation>
    <scope>NUCLEOTIDE SEQUENCE</scope>
    <source>
        <strain evidence="3">A1P009</strain>
    </source>
</reference>
<dbReference type="EMBL" id="JAJQKU010000004">
    <property type="protein sequence ID" value="MCD9097968.1"/>
    <property type="molecule type" value="Genomic_DNA"/>
</dbReference>
<evidence type="ECO:0000313" key="4">
    <source>
        <dbReference type="Proteomes" id="UP001430360"/>
    </source>
</evidence>
<organism evidence="3 4">
    <name type="scientific">Luteimonas fraxinea</name>
    <dbReference type="NCBI Taxonomy" id="2901869"/>
    <lineage>
        <taxon>Bacteria</taxon>
        <taxon>Pseudomonadati</taxon>
        <taxon>Pseudomonadota</taxon>
        <taxon>Gammaproteobacteria</taxon>
        <taxon>Lysobacterales</taxon>
        <taxon>Lysobacteraceae</taxon>
        <taxon>Luteimonas</taxon>
    </lineage>
</organism>
<comment type="caution">
    <text evidence="3">The sequence shown here is derived from an EMBL/GenBank/DDBJ whole genome shotgun (WGS) entry which is preliminary data.</text>
</comment>
<feature type="region of interest" description="Disordered" evidence="1">
    <location>
        <begin position="24"/>
        <end position="45"/>
    </location>
</feature>
<feature type="signal peptide" evidence="2">
    <location>
        <begin position="1"/>
        <end position="19"/>
    </location>
</feature>
<name>A0ABS8UH31_9GAMM</name>
<sequence>MRSVPLLSALAVVMLAACSAEPPAPPAPVAAPAPPPATPAPAPETVTAAYDCPTAAIVEIIREGRFARLRMTDGRIVNLGVIRGSQPPVWSEVGLRFVTTDAGAELSQDNGRTVRCTETALPDSGPADAS</sequence>
<keyword evidence="2" id="KW-0732">Signal</keyword>
<feature type="chain" id="PRO_5045719371" description="C-type lysozyme inhibitor domain-containing protein" evidence="2">
    <location>
        <begin position="20"/>
        <end position="130"/>
    </location>
</feature>
<protein>
    <recommendedName>
        <fullName evidence="5">C-type lysozyme inhibitor domain-containing protein</fullName>
    </recommendedName>
</protein>
<dbReference type="PROSITE" id="PS51257">
    <property type="entry name" value="PROKAR_LIPOPROTEIN"/>
    <property type="match status" value="1"/>
</dbReference>
<feature type="compositionally biased region" description="Pro residues" evidence="1">
    <location>
        <begin position="24"/>
        <end position="42"/>
    </location>
</feature>
<accession>A0ABS8UH31</accession>
<proteinExistence type="predicted"/>